<dbReference type="Proteomes" id="UP000031443">
    <property type="component" value="Unassembled WGS sequence"/>
</dbReference>
<organism evidence="1 2">
    <name type="scientific">Chelonia mydas</name>
    <name type="common">Green sea-turtle</name>
    <name type="synonym">Chelonia agassizi</name>
    <dbReference type="NCBI Taxonomy" id="8469"/>
    <lineage>
        <taxon>Eukaryota</taxon>
        <taxon>Metazoa</taxon>
        <taxon>Chordata</taxon>
        <taxon>Craniata</taxon>
        <taxon>Vertebrata</taxon>
        <taxon>Euteleostomi</taxon>
        <taxon>Archelosauria</taxon>
        <taxon>Testudinata</taxon>
        <taxon>Testudines</taxon>
        <taxon>Cryptodira</taxon>
        <taxon>Durocryptodira</taxon>
        <taxon>Americhelydia</taxon>
        <taxon>Chelonioidea</taxon>
        <taxon>Cheloniidae</taxon>
        <taxon>Chelonia</taxon>
    </lineage>
</organism>
<dbReference type="AlphaFoldDB" id="M7B8T2"/>
<evidence type="ECO:0000313" key="1">
    <source>
        <dbReference type="EMBL" id="EMP28583.1"/>
    </source>
</evidence>
<gene>
    <name evidence="1" type="ORF">UY3_14319</name>
</gene>
<dbReference type="EMBL" id="KB562456">
    <property type="protein sequence ID" value="EMP28583.1"/>
    <property type="molecule type" value="Genomic_DNA"/>
</dbReference>
<accession>M7B8T2</accession>
<proteinExistence type="predicted"/>
<name>M7B8T2_CHEMY</name>
<evidence type="ECO:0000313" key="2">
    <source>
        <dbReference type="Proteomes" id="UP000031443"/>
    </source>
</evidence>
<sequence>MEKKNGWEPALPLHQRFTITGSSLTDGKLLLLPLMSTNFNATYSAQHLSGFGLGYSKEPKGGQHSRKANKMRKKWYYPEVGSRAAMTFRNNMISMFEQERRTLSILQTAVVTGGTQSYKAQRPFLSPVHCIDFNGVAGVEHFTESGPYIR</sequence>
<protein>
    <submittedName>
        <fullName evidence="1">Uncharacterized protein</fullName>
    </submittedName>
</protein>
<keyword evidence="2" id="KW-1185">Reference proteome</keyword>
<reference evidence="2" key="1">
    <citation type="journal article" date="2013" name="Nat. Genet.">
        <title>The draft genomes of soft-shell turtle and green sea turtle yield insights into the development and evolution of the turtle-specific body plan.</title>
        <authorList>
            <person name="Wang Z."/>
            <person name="Pascual-Anaya J."/>
            <person name="Zadissa A."/>
            <person name="Li W."/>
            <person name="Niimura Y."/>
            <person name="Huang Z."/>
            <person name="Li C."/>
            <person name="White S."/>
            <person name="Xiong Z."/>
            <person name="Fang D."/>
            <person name="Wang B."/>
            <person name="Ming Y."/>
            <person name="Chen Y."/>
            <person name="Zheng Y."/>
            <person name="Kuraku S."/>
            <person name="Pignatelli M."/>
            <person name="Herrero J."/>
            <person name="Beal K."/>
            <person name="Nozawa M."/>
            <person name="Li Q."/>
            <person name="Wang J."/>
            <person name="Zhang H."/>
            <person name="Yu L."/>
            <person name="Shigenobu S."/>
            <person name="Wang J."/>
            <person name="Liu J."/>
            <person name="Flicek P."/>
            <person name="Searle S."/>
            <person name="Wang J."/>
            <person name="Kuratani S."/>
            <person name="Yin Y."/>
            <person name="Aken B."/>
            <person name="Zhang G."/>
            <person name="Irie N."/>
        </authorList>
    </citation>
    <scope>NUCLEOTIDE SEQUENCE [LARGE SCALE GENOMIC DNA]</scope>
</reference>